<proteinExistence type="predicted"/>
<evidence type="ECO:0000313" key="2">
    <source>
        <dbReference type="Proteomes" id="UP000053989"/>
    </source>
</evidence>
<dbReference type="InParanoid" id="A0A0C3AG36"/>
<accession>A0A0C3AG36</accession>
<name>A0A0C3AG36_9AGAM</name>
<dbReference type="AlphaFoldDB" id="A0A0C3AG36"/>
<gene>
    <name evidence="1" type="ORF">SCLCIDRAFT_671857</name>
</gene>
<keyword evidence="2" id="KW-1185">Reference proteome</keyword>
<organism evidence="1 2">
    <name type="scientific">Scleroderma citrinum Foug A</name>
    <dbReference type="NCBI Taxonomy" id="1036808"/>
    <lineage>
        <taxon>Eukaryota</taxon>
        <taxon>Fungi</taxon>
        <taxon>Dikarya</taxon>
        <taxon>Basidiomycota</taxon>
        <taxon>Agaricomycotina</taxon>
        <taxon>Agaricomycetes</taxon>
        <taxon>Agaricomycetidae</taxon>
        <taxon>Boletales</taxon>
        <taxon>Sclerodermatineae</taxon>
        <taxon>Sclerodermataceae</taxon>
        <taxon>Scleroderma</taxon>
    </lineage>
</organism>
<reference evidence="1 2" key="1">
    <citation type="submission" date="2014-04" db="EMBL/GenBank/DDBJ databases">
        <authorList>
            <consortium name="DOE Joint Genome Institute"/>
            <person name="Kuo A."/>
            <person name="Kohler A."/>
            <person name="Nagy L.G."/>
            <person name="Floudas D."/>
            <person name="Copeland A."/>
            <person name="Barry K.W."/>
            <person name="Cichocki N."/>
            <person name="Veneault-Fourrey C."/>
            <person name="LaButti K."/>
            <person name="Lindquist E.A."/>
            <person name="Lipzen A."/>
            <person name="Lundell T."/>
            <person name="Morin E."/>
            <person name="Murat C."/>
            <person name="Sun H."/>
            <person name="Tunlid A."/>
            <person name="Henrissat B."/>
            <person name="Grigoriev I.V."/>
            <person name="Hibbett D.S."/>
            <person name="Martin F."/>
            <person name="Nordberg H.P."/>
            <person name="Cantor M.N."/>
            <person name="Hua S.X."/>
        </authorList>
    </citation>
    <scope>NUCLEOTIDE SEQUENCE [LARGE SCALE GENOMIC DNA]</scope>
    <source>
        <strain evidence="1 2">Foug A</strain>
    </source>
</reference>
<protein>
    <submittedName>
        <fullName evidence="1">Uncharacterized protein</fullName>
    </submittedName>
</protein>
<evidence type="ECO:0000313" key="1">
    <source>
        <dbReference type="EMBL" id="KIM63892.1"/>
    </source>
</evidence>
<dbReference type="HOGENOM" id="CLU_2347941_0_0_1"/>
<sequence length="97" mass="10872">MTFARIVSCQRCHCQGKQPLGGFLGRGDAQQLLTPCRGMTVGSYKRRVHSRSYERRSVKLSSSPLEWCPWANLSEDLMSSFRGLQVLLVHSAQWSGG</sequence>
<reference evidence="2" key="2">
    <citation type="submission" date="2015-01" db="EMBL/GenBank/DDBJ databases">
        <title>Evolutionary Origins and Diversification of the Mycorrhizal Mutualists.</title>
        <authorList>
            <consortium name="DOE Joint Genome Institute"/>
            <consortium name="Mycorrhizal Genomics Consortium"/>
            <person name="Kohler A."/>
            <person name="Kuo A."/>
            <person name="Nagy L.G."/>
            <person name="Floudas D."/>
            <person name="Copeland A."/>
            <person name="Barry K.W."/>
            <person name="Cichocki N."/>
            <person name="Veneault-Fourrey C."/>
            <person name="LaButti K."/>
            <person name="Lindquist E.A."/>
            <person name="Lipzen A."/>
            <person name="Lundell T."/>
            <person name="Morin E."/>
            <person name="Murat C."/>
            <person name="Riley R."/>
            <person name="Ohm R."/>
            <person name="Sun H."/>
            <person name="Tunlid A."/>
            <person name="Henrissat B."/>
            <person name="Grigoriev I.V."/>
            <person name="Hibbett D.S."/>
            <person name="Martin F."/>
        </authorList>
    </citation>
    <scope>NUCLEOTIDE SEQUENCE [LARGE SCALE GENOMIC DNA]</scope>
    <source>
        <strain evidence="2">Foug A</strain>
    </source>
</reference>
<dbReference type="Proteomes" id="UP000053989">
    <property type="component" value="Unassembled WGS sequence"/>
</dbReference>
<dbReference type="EMBL" id="KN822031">
    <property type="protein sequence ID" value="KIM63892.1"/>
    <property type="molecule type" value="Genomic_DNA"/>
</dbReference>